<dbReference type="Proteomes" id="UP001106592">
    <property type="component" value="Unassembled WGS sequence"/>
</dbReference>
<dbReference type="Pfam" id="PF10948">
    <property type="entry name" value="DUF2635"/>
    <property type="match status" value="1"/>
</dbReference>
<reference evidence="2" key="1">
    <citation type="journal article" date="2022" name="Int. J. Syst. Evol. Microbiol.">
        <title>Pseudomonas aegrilactucae sp. nov. and Pseudomonas morbosilactucae sp. nov., pathogens causing bacterial rot of lettuce in Japan.</title>
        <authorList>
            <person name="Sawada H."/>
            <person name="Fujikawa T."/>
            <person name="Satou M."/>
        </authorList>
    </citation>
    <scope>NUCLEOTIDE SEQUENCE</scope>
    <source>
        <strain evidence="2">MAFF 301350</strain>
    </source>
</reference>
<dbReference type="InterPro" id="IPR024400">
    <property type="entry name" value="DUF2635"/>
</dbReference>
<accession>A0A9Q3ADV3</accession>
<reference evidence="2" key="2">
    <citation type="journal article" date="2023" name="Plant Pathol.">
        <title>Dismantling and reorganizing Pseudomonas marginalis sensu#lato.</title>
        <authorList>
            <person name="Sawada H."/>
            <person name="Fujikawa T."/>
            <person name="Satou M."/>
        </authorList>
    </citation>
    <scope>NUCLEOTIDE SEQUENCE</scope>
    <source>
        <strain evidence="2">MAFF 301350</strain>
    </source>
</reference>
<dbReference type="EMBL" id="JAHTBI010000035">
    <property type="protein sequence ID" value="MBV6287358.1"/>
    <property type="molecule type" value="Genomic_DNA"/>
</dbReference>
<comment type="caution">
    <text evidence="2">The sequence shown here is derived from an EMBL/GenBank/DDBJ whole genome shotgun (WGS) entry which is preliminary data.</text>
</comment>
<evidence type="ECO:0000256" key="1">
    <source>
        <dbReference type="SAM" id="MobiDB-lite"/>
    </source>
</evidence>
<dbReference type="RefSeq" id="WP_217975412.1">
    <property type="nucleotide sequence ID" value="NZ_JAHTBI010000035.1"/>
</dbReference>
<evidence type="ECO:0000313" key="2">
    <source>
        <dbReference type="EMBL" id="MBV6287358.1"/>
    </source>
</evidence>
<evidence type="ECO:0000313" key="3">
    <source>
        <dbReference type="Proteomes" id="UP001106592"/>
    </source>
</evidence>
<feature type="region of interest" description="Disordered" evidence="1">
    <location>
        <begin position="1"/>
        <end position="26"/>
    </location>
</feature>
<protein>
    <submittedName>
        <fullName evidence="2">DUF2635 domain-containing protein</fullName>
    </submittedName>
</protein>
<keyword evidence="3" id="KW-1185">Reference proteome</keyword>
<dbReference type="AlphaFoldDB" id="A0A9Q3ADV3"/>
<proteinExistence type="predicted"/>
<organism evidence="2 3">
    <name type="scientific">Pseudomonas aegrilactucae</name>
    <dbReference type="NCBI Taxonomy" id="2854028"/>
    <lineage>
        <taxon>Bacteria</taxon>
        <taxon>Pseudomonadati</taxon>
        <taxon>Pseudomonadota</taxon>
        <taxon>Gammaproteobacteria</taxon>
        <taxon>Pseudomonadales</taxon>
        <taxon>Pseudomonadaceae</taxon>
        <taxon>Pseudomonas</taxon>
    </lineage>
</organism>
<gene>
    <name evidence="2" type="ORF">KUO17_10010</name>
</gene>
<name>A0A9Q3ADV3_9PSED</name>
<sequence>MKTLHLKPAPGRECPLPDQPGKILPEKGDTVEHSVYWQRRLQDGDAVLVERKAARGSKV</sequence>